<evidence type="ECO:0000256" key="3">
    <source>
        <dbReference type="ARBA" id="ARBA00022617"/>
    </source>
</evidence>
<evidence type="ECO:0000313" key="10">
    <source>
        <dbReference type="EMBL" id="KAK0462440.1"/>
    </source>
</evidence>
<dbReference type="PANTHER" id="PTHR33577:SF9">
    <property type="entry name" value="PEROXIDASE STCC"/>
    <property type="match status" value="1"/>
</dbReference>
<dbReference type="Gene3D" id="1.10.489.10">
    <property type="entry name" value="Chloroperoxidase-like"/>
    <property type="match status" value="1"/>
</dbReference>
<evidence type="ECO:0000256" key="2">
    <source>
        <dbReference type="ARBA" id="ARBA00022559"/>
    </source>
</evidence>
<name>A0AA39NB90_ARMTA</name>
<comment type="caution">
    <text evidence="10">The sequence shown here is derived from an EMBL/GenBank/DDBJ whole genome shotgun (WGS) entry which is preliminary data.</text>
</comment>
<dbReference type="Pfam" id="PF01328">
    <property type="entry name" value="Peroxidase_2"/>
    <property type="match status" value="1"/>
</dbReference>
<keyword evidence="5" id="KW-0560">Oxidoreductase</keyword>
<evidence type="ECO:0000256" key="6">
    <source>
        <dbReference type="ARBA" id="ARBA00023004"/>
    </source>
</evidence>
<evidence type="ECO:0000256" key="5">
    <source>
        <dbReference type="ARBA" id="ARBA00023002"/>
    </source>
</evidence>
<dbReference type="PANTHER" id="PTHR33577">
    <property type="entry name" value="STERIGMATOCYSTIN BIOSYNTHESIS PEROXIDASE STCC-RELATED"/>
    <property type="match status" value="1"/>
</dbReference>
<proteinExistence type="inferred from homology"/>
<dbReference type="InterPro" id="IPR000028">
    <property type="entry name" value="Chloroperoxidase"/>
</dbReference>
<organism evidence="10 11">
    <name type="scientific">Armillaria tabescens</name>
    <name type="common">Ringless honey mushroom</name>
    <name type="synonym">Agaricus tabescens</name>
    <dbReference type="NCBI Taxonomy" id="1929756"/>
    <lineage>
        <taxon>Eukaryota</taxon>
        <taxon>Fungi</taxon>
        <taxon>Dikarya</taxon>
        <taxon>Basidiomycota</taxon>
        <taxon>Agaricomycotina</taxon>
        <taxon>Agaricomycetes</taxon>
        <taxon>Agaricomycetidae</taxon>
        <taxon>Agaricales</taxon>
        <taxon>Marasmiineae</taxon>
        <taxon>Physalacriaceae</taxon>
        <taxon>Desarmillaria</taxon>
    </lineage>
</organism>
<dbReference type="EMBL" id="JAUEPS010000009">
    <property type="protein sequence ID" value="KAK0462440.1"/>
    <property type="molecule type" value="Genomic_DNA"/>
</dbReference>
<sequence>MYLSFAFVAALLSSAHASTDWQLHGWQAPGASDLRGPCPGLNTLANHGFLPRDGKNITINMVLNAGLGEDALFTWHSFLTPTAEGFNIDPSILILAAKVGLLTTDAPDSFTLDDLKLHGTIEHDASLSRSDFLLGDNVHFNETIYTTLTQSNPGVDYFNATSAGQVQKKRLADDTLANPGIVNTAKEFAVRTRESALYLSLMGDPVTGVAPKKFVDIFFREERMPIEEGWTKPTTLITGQTISPIADIIEEASEWVGSGKCPFIRASPDSNVTACP</sequence>
<feature type="signal peptide" evidence="8">
    <location>
        <begin position="1"/>
        <end position="17"/>
    </location>
</feature>
<dbReference type="AlphaFoldDB" id="A0AA39NB90"/>
<feature type="domain" description="Heme haloperoxidase family profile" evidence="9">
    <location>
        <begin position="22"/>
        <end position="247"/>
    </location>
</feature>
<dbReference type="SUPFAM" id="SSF47571">
    <property type="entry name" value="Cloroperoxidase"/>
    <property type="match status" value="1"/>
</dbReference>
<evidence type="ECO:0000313" key="11">
    <source>
        <dbReference type="Proteomes" id="UP001175211"/>
    </source>
</evidence>
<accession>A0AA39NB90</accession>
<keyword evidence="6" id="KW-0408">Iron</keyword>
<dbReference type="GO" id="GO:0004601">
    <property type="term" value="F:peroxidase activity"/>
    <property type="evidence" value="ECO:0007669"/>
    <property type="project" value="UniProtKB-KW"/>
</dbReference>
<dbReference type="GO" id="GO:0046872">
    <property type="term" value="F:metal ion binding"/>
    <property type="evidence" value="ECO:0007669"/>
    <property type="project" value="UniProtKB-KW"/>
</dbReference>
<keyword evidence="2 10" id="KW-0575">Peroxidase</keyword>
<keyword evidence="4" id="KW-0479">Metal-binding</keyword>
<dbReference type="Proteomes" id="UP001175211">
    <property type="component" value="Unassembled WGS sequence"/>
</dbReference>
<keyword evidence="8" id="KW-0732">Signal</keyword>
<keyword evidence="3" id="KW-0349">Heme</keyword>
<evidence type="ECO:0000256" key="8">
    <source>
        <dbReference type="SAM" id="SignalP"/>
    </source>
</evidence>
<evidence type="ECO:0000259" key="9">
    <source>
        <dbReference type="PROSITE" id="PS51405"/>
    </source>
</evidence>
<protein>
    <submittedName>
        <fullName evidence="10">Peroxidase, family 2-domain-containing protein</fullName>
    </submittedName>
</protein>
<dbReference type="GeneID" id="85364222"/>
<comment type="similarity">
    <text evidence="7">Belongs to the chloroperoxidase family.</text>
</comment>
<dbReference type="PROSITE" id="PS51405">
    <property type="entry name" value="HEME_HALOPEROXIDASE"/>
    <property type="match status" value="1"/>
</dbReference>
<evidence type="ECO:0000256" key="4">
    <source>
        <dbReference type="ARBA" id="ARBA00022723"/>
    </source>
</evidence>
<evidence type="ECO:0000256" key="1">
    <source>
        <dbReference type="ARBA" id="ARBA00001970"/>
    </source>
</evidence>
<evidence type="ECO:0000256" key="7">
    <source>
        <dbReference type="ARBA" id="ARBA00025795"/>
    </source>
</evidence>
<feature type="chain" id="PRO_5041293117" evidence="8">
    <location>
        <begin position="18"/>
        <end position="276"/>
    </location>
</feature>
<keyword evidence="11" id="KW-1185">Reference proteome</keyword>
<reference evidence="10" key="1">
    <citation type="submission" date="2023-06" db="EMBL/GenBank/DDBJ databases">
        <authorList>
            <consortium name="Lawrence Berkeley National Laboratory"/>
            <person name="Ahrendt S."/>
            <person name="Sahu N."/>
            <person name="Indic B."/>
            <person name="Wong-Bajracharya J."/>
            <person name="Merenyi Z."/>
            <person name="Ke H.-M."/>
            <person name="Monk M."/>
            <person name="Kocsube S."/>
            <person name="Drula E."/>
            <person name="Lipzen A."/>
            <person name="Balint B."/>
            <person name="Henrissat B."/>
            <person name="Andreopoulos B."/>
            <person name="Martin F.M."/>
            <person name="Harder C.B."/>
            <person name="Rigling D."/>
            <person name="Ford K.L."/>
            <person name="Foster G.D."/>
            <person name="Pangilinan J."/>
            <person name="Papanicolaou A."/>
            <person name="Barry K."/>
            <person name="LaButti K."/>
            <person name="Viragh M."/>
            <person name="Koriabine M."/>
            <person name="Yan M."/>
            <person name="Riley R."/>
            <person name="Champramary S."/>
            <person name="Plett K.L."/>
            <person name="Tsai I.J."/>
            <person name="Slot J."/>
            <person name="Sipos G."/>
            <person name="Plett J."/>
            <person name="Nagy L.G."/>
            <person name="Grigoriev I.V."/>
        </authorList>
    </citation>
    <scope>NUCLEOTIDE SEQUENCE</scope>
    <source>
        <strain evidence="10">CCBAS 213</strain>
    </source>
</reference>
<dbReference type="RefSeq" id="XP_060334052.1">
    <property type="nucleotide sequence ID" value="XM_060480674.1"/>
</dbReference>
<comment type="cofactor">
    <cofactor evidence="1">
        <name>heme b</name>
        <dbReference type="ChEBI" id="CHEBI:60344"/>
    </cofactor>
</comment>
<gene>
    <name evidence="10" type="ORF">EV420DRAFT_1761662</name>
</gene>
<dbReference type="InterPro" id="IPR036851">
    <property type="entry name" value="Chloroperoxidase-like_sf"/>
</dbReference>